<dbReference type="PANTHER" id="PTHR45934:SF2">
    <property type="entry name" value="MONOOXYGENASE 1"/>
    <property type="match status" value="1"/>
</dbReference>
<dbReference type="GO" id="GO:0071949">
    <property type="term" value="F:FAD binding"/>
    <property type="evidence" value="ECO:0007669"/>
    <property type="project" value="InterPro"/>
</dbReference>
<keyword evidence="2" id="KW-0503">Monooxygenase</keyword>
<keyword evidence="6" id="KW-1185">Reference proteome</keyword>
<protein>
    <recommendedName>
        <fullName evidence="4">FAD-binding domain-containing protein</fullName>
    </recommendedName>
</protein>
<comment type="similarity">
    <text evidence="3">Belongs to the 3-hydroxybenzoate 6-hydroxylase family.</text>
</comment>
<dbReference type="AlphaFoldDB" id="A0AA42AZ39"/>
<dbReference type="InterPro" id="IPR036188">
    <property type="entry name" value="FAD/NAD-bd_sf"/>
</dbReference>
<dbReference type="Pfam" id="PF01494">
    <property type="entry name" value="FAD_binding_3"/>
    <property type="match status" value="1"/>
</dbReference>
<reference evidence="5" key="1">
    <citation type="submission" date="2022-03" db="EMBL/GenBank/DDBJ databases">
        <title>A functionally conserved STORR gene fusion in Papaver species that diverged 16.8 million years ago.</title>
        <authorList>
            <person name="Catania T."/>
        </authorList>
    </citation>
    <scope>NUCLEOTIDE SEQUENCE</scope>
    <source>
        <strain evidence="5">S-191538</strain>
    </source>
</reference>
<dbReference type="InterPro" id="IPR002938">
    <property type="entry name" value="FAD-bd"/>
</dbReference>
<dbReference type="SUPFAM" id="SSF51905">
    <property type="entry name" value="FAD/NAD(P)-binding domain"/>
    <property type="match status" value="1"/>
</dbReference>
<evidence type="ECO:0000259" key="4">
    <source>
        <dbReference type="Pfam" id="PF01494"/>
    </source>
</evidence>
<evidence type="ECO:0000313" key="5">
    <source>
        <dbReference type="EMBL" id="MCL7045194.1"/>
    </source>
</evidence>
<organism evidence="5 6">
    <name type="scientific">Papaver nudicaule</name>
    <name type="common">Iceland poppy</name>
    <dbReference type="NCBI Taxonomy" id="74823"/>
    <lineage>
        <taxon>Eukaryota</taxon>
        <taxon>Viridiplantae</taxon>
        <taxon>Streptophyta</taxon>
        <taxon>Embryophyta</taxon>
        <taxon>Tracheophyta</taxon>
        <taxon>Spermatophyta</taxon>
        <taxon>Magnoliopsida</taxon>
        <taxon>Ranunculales</taxon>
        <taxon>Papaveraceae</taxon>
        <taxon>Papaveroideae</taxon>
        <taxon>Papaver</taxon>
    </lineage>
</organism>
<dbReference type="PANTHER" id="PTHR45934">
    <property type="entry name" value="FAD/NAD(P)-BINDING OXIDOREDUCTASE FAMILY PROTEIN"/>
    <property type="match status" value="1"/>
</dbReference>
<evidence type="ECO:0000256" key="3">
    <source>
        <dbReference type="ARBA" id="ARBA00024018"/>
    </source>
</evidence>
<feature type="domain" description="FAD-binding" evidence="4">
    <location>
        <begin position="10"/>
        <end position="331"/>
    </location>
</feature>
<dbReference type="GO" id="GO:0004497">
    <property type="term" value="F:monooxygenase activity"/>
    <property type="evidence" value="ECO:0007669"/>
    <property type="project" value="UniProtKB-KW"/>
</dbReference>
<accession>A0AA42AZ39</accession>
<dbReference type="EMBL" id="JAJJMA010266969">
    <property type="protein sequence ID" value="MCL7045194.1"/>
    <property type="molecule type" value="Genomic_DNA"/>
</dbReference>
<dbReference type="InterPro" id="IPR044560">
    <property type="entry name" value="MOase"/>
</dbReference>
<evidence type="ECO:0000313" key="6">
    <source>
        <dbReference type="Proteomes" id="UP001177140"/>
    </source>
</evidence>
<proteinExistence type="inferred from homology"/>
<dbReference type="Gene3D" id="3.50.50.60">
    <property type="entry name" value="FAD/NAD(P)-binding domain"/>
    <property type="match status" value="1"/>
</dbReference>
<evidence type="ECO:0000256" key="1">
    <source>
        <dbReference type="ARBA" id="ARBA00023002"/>
    </source>
</evidence>
<dbReference type="PRINTS" id="PR00420">
    <property type="entry name" value="RNGMNOXGNASE"/>
</dbReference>
<evidence type="ECO:0000256" key="2">
    <source>
        <dbReference type="ARBA" id="ARBA00023033"/>
    </source>
</evidence>
<gene>
    <name evidence="5" type="ORF">MKW94_027767</name>
</gene>
<dbReference type="Proteomes" id="UP001177140">
    <property type="component" value="Unassembled WGS sequence"/>
</dbReference>
<name>A0AA42AZ39_PAPNU</name>
<keyword evidence="1" id="KW-0560">Oxidoreductase</keyword>
<comment type="caution">
    <text evidence="5">The sequence shown here is derived from an EMBL/GenBank/DDBJ whole genome shotgun (WGS) entry which is preliminary data.</text>
</comment>
<sequence length="404" mass="44153">MKAATNIEEAEIVIVGGGIGGLATALALHKKGLESVVLEKSESIRTSGSAIGIFCNGWRALDQLGVGAQLRQKAVPFTALRNLSLDNGKQGEIPLREEARCLKRNDLVQVLANSLPPNTIRFGCYILAAKLDPLTSQPILHLEDGTTIKSKVVIGCDGVHSVVSELIGLKAPTCFSTCGARGFTSYPSGHGLSNEFTRIRKGNRLFGRMPVDDNLLYWFVARPWTSSDKEASSEPKLIKEATIESITDFPTEIIEVVKKCELDSLTLTKIRYRTPWDILLGNFRKGTVIVAGDAMHVMGPFLGQGGSAALEDAVVLARNLAQEMSMKGSERIEKQIMQVRIGAAMDRYVKERRTRLFMLSSQAYLIGMLLETSSGQLKKLVVVIALFVFFQNSVGHTKYNCGHL</sequence>